<evidence type="ECO:0000256" key="3">
    <source>
        <dbReference type="ARBA" id="ARBA00022692"/>
    </source>
</evidence>
<name>A0A2A6C055_PRIPA</name>
<feature type="transmembrane region" description="Helical" evidence="6">
    <location>
        <begin position="133"/>
        <end position="155"/>
    </location>
</feature>
<dbReference type="GO" id="GO:0004888">
    <property type="term" value="F:transmembrane signaling receptor activity"/>
    <property type="evidence" value="ECO:0007669"/>
    <property type="project" value="InterPro"/>
</dbReference>
<dbReference type="EnsemblMetazoa" id="PPA42092.1">
    <property type="protein sequence ID" value="PPA42092.1"/>
    <property type="gene ID" value="WBGene00280461"/>
</dbReference>
<feature type="transmembrane region" description="Helical" evidence="6">
    <location>
        <begin position="30"/>
        <end position="54"/>
    </location>
</feature>
<gene>
    <name evidence="7" type="primary">WBGene00280461</name>
</gene>
<evidence type="ECO:0000256" key="6">
    <source>
        <dbReference type="RuleBase" id="RU280813"/>
    </source>
</evidence>
<evidence type="ECO:0000256" key="1">
    <source>
        <dbReference type="ARBA" id="ARBA00004141"/>
    </source>
</evidence>
<reference evidence="7" key="2">
    <citation type="submission" date="2022-06" db="UniProtKB">
        <authorList>
            <consortium name="EnsemblMetazoa"/>
        </authorList>
    </citation>
    <scope>IDENTIFICATION</scope>
    <source>
        <strain evidence="7">PS312</strain>
    </source>
</reference>
<evidence type="ECO:0000313" key="7">
    <source>
        <dbReference type="EnsemblMetazoa" id="PPA42092.1"/>
    </source>
</evidence>
<sequence length="263" mass="30558">MHKSNFQNIATWLNSWISLRLRSEESLQFFYHWLTENYVIGDALLFLITFFYYYQNTCTMLLSFDRFAVIYSITSNTKWWQKLYGIVTMSALGVCALLNILLLLDFCFAKKALIHDADYSTGLNKITMNNRRLVAITQLVFGVLAFHMFSVRRLMALRRTMNVAKEVSYFLITFCIFITQALNLVVVITYTIAVFVVYENSGPNQFQEDLRAVMYFISDLFSSGPALYILCLPGPIRRYVSYKAKKTIDKFIAPSWTSDVHPE</sequence>
<dbReference type="GO" id="GO:0007606">
    <property type="term" value="P:sensory perception of chemical stimulus"/>
    <property type="evidence" value="ECO:0007669"/>
    <property type="project" value="UniProtKB-UniRule"/>
</dbReference>
<feature type="transmembrane region" description="Helical" evidence="6">
    <location>
        <begin position="213"/>
        <end position="236"/>
    </location>
</feature>
<feature type="transmembrane region" description="Helical" evidence="6">
    <location>
        <begin position="167"/>
        <end position="193"/>
    </location>
</feature>
<proteinExistence type="inferred from homology"/>
<dbReference type="InterPro" id="IPR000609">
    <property type="entry name" value="7TM_GPCR_serpentine_rcpt_Srg"/>
</dbReference>
<keyword evidence="4 6" id="KW-1133">Transmembrane helix</keyword>
<accession>A0A8R1UYC0</accession>
<comment type="subcellular location">
    <subcellularLocation>
        <location evidence="1">Membrane</location>
        <topology evidence="1">Multi-pass membrane protein</topology>
    </subcellularLocation>
</comment>
<comment type="caution">
    <text evidence="6">Lacks conserved residue(s) required for the propagation of feature annotation.</text>
</comment>
<protein>
    <recommendedName>
        <fullName evidence="6">Serpentine receptor class gamma</fullName>
    </recommendedName>
</protein>
<dbReference type="Pfam" id="PF02118">
    <property type="entry name" value="Srg"/>
    <property type="match status" value="1"/>
</dbReference>
<dbReference type="GO" id="GO:0016020">
    <property type="term" value="C:membrane"/>
    <property type="evidence" value="ECO:0007669"/>
    <property type="project" value="UniProtKB-SubCell"/>
</dbReference>
<dbReference type="Proteomes" id="UP000005239">
    <property type="component" value="Unassembled WGS sequence"/>
</dbReference>
<evidence type="ECO:0000313" key="8">
    <source>
        <dbReference type="Proteomes" id="UP000005239"/>
    </source>
</evidence>
<evidence type="ECO:0000256" key="2">
    <source>
        <dbReference type="ARBA" id="ARBA00005692"/>
    </source>
</evidence>
<accession>A0A2A6C055</accession>
<keyword evidence="5 6" id="KW-0472">Membrane</keyword>
<reference evidence="8" key="1">
    <citation type="journal article" date="2008" name="Nat. Genet.">
        <title>The Pristionchus pacificus genome provides a unique perspective on nematode lifestyle and parasitism.</title>
        <authorList>
            <person name="Dieterich C."/>
            <person name="Clifton S.W."/>
            <person name="Schuster L.N."/>
            <person name="Chinwalla A."/>
            <person name="Delehaunty K."/>
            <person name="Dinkelacker I."/>
            <person name="Fulton L."/>
            <person name="Fulton R."/>
            <person name="Godfrey J."/>
            <person name="Minx P."/>
            <person name="Mitreva M."/>
            <person name="Roeseler W."/>
            <person name="Tian H."/>
            <person name="Witte H."/>
            <person name="Yang S.P."/>
            <person name="Wilson R.K."/>
            <person name="Sommer R.J."/>
        </authorList>
    </citation>
    <scope>NUCLEOTIDE SEQUENCE [LARGE SCALE GENOMIC DNA]</scope>
    <source>
        <strain evidence="8">PS312</strain>
    </source>
</reference>
<dbReference type="PANTHER" id="PTHR31552:SF8">
    <property type="entry name" value="SERPENTINE RECEPTOR CLASS GAMMA"/>
    <property type="match status" value="1"/>
</dbReference>
<dbReference type="AlphaFoldDB" id="A0A2A6C055"/>
<evidence type="ECO:0000256" key="5">
    <source>
        <dbReference type="ARBA" id="ARBA00023136"/>
    </source>
</evidence>
<feature type="transmembrane region" description="Helical" evidence="6">
    <location>
        <begin position="83"/>
        <end position="104"/>
    </location>
</feature>
<dbReference type="OrthoDB" id="5892599at2759"/>
<organism evidence="7 8">
    <name type="scientific">Pristionchus pacificus</name>
    <name type="common">Parasitic nematode worm</name>
    <dbReference type="NCBI Taxonomy" id="54126"/>
    <lineage>
        <taxon>Eukaryota</taxon>
        <taxon>Metazoa</taxon>
        <taxon>Ecdysozoa</taxon>
        <taxon>Nematoda</taxon>
        <taxon>Chromadorea</taxon>
        <taxon>Rhabditida</taxon>
        <taxon>Rhabditina</taxon>
        <taxon>Diplogasteromorpha</taxon>
        <taxon>Diplogasteroidea</taxon>
        <taxon>Neodiplogasteridae</taxon>
        <taxon>Pristionchus</taxon>
    </lineage>
</organism>
<keyword evidence="3 6" id="KW-0812">Transmembrane</keyword>
<dbReference type="PANTHER" id="PTHR31552">
    <property type="entry name" value="SERPENTINE RECEPTOR CLASS GAMMA"/>
    <property type="match status" value="1"/>
</dbReference>
<keyword evidence="8" id="KW-1185">Reference proteome</keyword>
<comment type="similarity">
    <text evidence="2 6">Belongs to the nematode receptor-like protein srg family.</text>
</comment>
<evidence type="ECO:0000256" key="4">
    <source>
        <dbReference type="ARBA" id="ARBA00022989"/>
    </source>
</evidence>